<feature type="transmembrane region" description="Helical" evidence="1">
    <location>
        <begin position="106"/>
        <end position="130"/>
    </location>
</feature>
<keyword evidence="1" id="KW-0812">Transmembrane</keyword>
<keyword evidence="1" id="KW-1133">Transmembrane helix</keyword>
<dbReference type="Proteomes" id="UP000597617">
    <property type="component" value="Unassembled WGS sequence"/>
</dbReference>
<sequence>MKYLKYLVLGTLFGIILTKSEVISWFRIQEMFRFQSFHMYGVIGSAILVGMISIQLIKRNRLKTIAGEPIVIADKQFNHGVWIGGFIFGLGWALTGACPGPLFAQLGSGIGSAAVLILAALAGTWTYSALREKLPH</sequence>
<protein>
    <submittedName>
        <fullName evidence="2">YeeE/YedE family protein</fullName>
    </submittedName>
</protein>
<comment type="caution">
    <text evidence="2">The sequence shown here is derived from an EMBL/GenBank/DDBJ whole genome shotgun (WGS) entry which is preliminary data.</text>
</comment>
<feature type="transmembrane region" description="Helical" evidence="1">
    <location>
        <begin position="77"/>
        <end position="94"/>
    </location>
</feature>
<evidence type="ECO:0000313" key="3">
    <source>
        <dbReference type="Proteomes" id="UP000597617"/>
    </source>
</evidence>
<dbReference type="Pfam" id="PF20398">
    <property type="entry name" value="DUF6691"/>
    <property type="match status" value="1"/>
</dbReference>
<evidence type="ECO:0000313" key="2">
    <source>
        <dbReference type="EMBL" id="MBF9239327.1"/>
    </source>
</evidence>
<accession>A0ABS0ILS6</accession>
<dbReference type="RefSeq" id="WP_196283677.1">
    <property type="nucleotide sequence ID" value="NZ_JADQDQ010000011.1"/>
</dbReference>
<dbReference type="EMBL" id="JADQDQ010000011">
    <property type="protein sequence ID" value="MBF9239327.1"/>
    <property type="molecule type" value="Genomic_DNA"/>
</dbReference>
<proteinExistence type="predicted"/>
<reference evidence="2 3" key="1">
    <citation type="submission" date="2020-11" db="EMBL/GenBank/DDBJ databases">
        <authorList>
            <person name="Kim M.K."/>
        </authorList>
    </citation>
    <scope>NUCLEOTIDE SEQUENCE [LARGE SCALE GENOMIC DNA]</scope>
    <source>
        <strain evidence="2 3">BT683</strain>
    </source>
</reference>
<feature type="transmembrane region" description="Helical" evidence="1">
    <location>
        <begin position="38"/>
        <end position="57"/>
    </location>
</feature>
<gene>
    <name evidence="2" type="ORF">I2I05_18185</name>
</gene>
<keyword evidence="1" id="KW-0472">Membrane</keyword>
<keyword evidence="3" id="KW-1185">Reference proteome</keyword>
<name>A0ABS0ILS6_9BACT</name>
<dbReference type="InterPro" id="IPR046513">
    <property type="entry name" value="DUF6691"/>
</dbReference>
<organism evidence="2 3">
    <name type="scientific">Hymenobacter jeongseonensis</name>
    <dbReference type="NCBI Taxonomy" id="2791027"/>
    <lineage>
        <taxon>Bacteria</taxon>
        <taxon>Pseudomonadati</taxon>
        <taxon>Bacteroidota</taxon>
        <taxon>Cytophagia</taxon>
        <taxon>Cytophagales</taxon>
        <taxon>Hymenobacteraceae</taxon>
        <taxon>Hymenobacter</taxon>
    </lineage>
</organism>
<evidence type="ECO:0000256" key="1">
    <source>
        <dbReference type="SAM" id="Phobius"/>
    </source>
</evidence>